<gene>
    <name evidence="3" type="ORF">PISMIDRAFT_575267</name>
</gene>
<dbReference type="HOGENOM" id="CLU_1845902_0_0_1"/>
<feature type="region of interest" description="Disordered" evidence="1">
    <location>
        <begin position="116"/>
        <end position="145"/>
    </location>
</feature>
<feature type="signal peptide" evidence="2">
    <location>
        <begin position="1"/>
        <end position="17"/>
    </location>
</feature>
<reference evidence="3 4" key="1">
    <citation type="submission" date="2014-04" db="EMBL/GenBank/DDBJ databases">
        <authorList>
            <consortium name="DOE Joint Genome Institute"/>
            <person name="Kuo A."/>
            <person name="Kohler A."/>
            <person name="Costa M.D."/>
            <person name="Nagy L.G."/>
            <person name="Floudas D."/>
            <person name="Copeland A."/>
            <person name="Barry K.W."/>
            <person name="Cichocki N."/>
            <person name="Veneault-Fourrey C."/>
            <person name="LaButti K."/>
            <person name="Lindquist E.A."/>
            <person name="Lipzen A."/>
            <person name="Lundell T."/>
            <person name="Morin E."/>
            <person name="Murat C."/>
            <person name="Sun H."/>
            <person name="Tunlid A."/>
            <person name="Henrissat B."/>
            <person name="Grigoriev I.V."/>
            <person name="Hibbett D.S."/>
            <person name="Martin F."/>
            <person name="Nordberg H.P."/>
            <person name="Cantor M.N."/>
            <person name="Hua S.X."/>
        </authorList>
    </citation>
    <scope>NUCLEOTIDE SEQUENCE [LARGE SCALE GENOMIC DNA]</scope>
    <source>
        <strain evidence="3 4">441</strain>
    </source>
</reference>
<evidence type="ECO:0000256" key="2">
    <source>
        <dbReference type="SAM" id="SignalP"/>
    </source>
</evidence>
<dbReference type="AlphaFoldDB" id="A0A0C9YV75"/>
<evidence type="ECO:0000313" key="3">
    <source>
        <dbReference type="EMBL" id="KIK20681.1"/>
    </source>
</evidence>
<evidence type="ECO:0000256" key="1">
    <source>
        <dbReference type="SAM" id="MobiDB-lite"/>
    </source>
</evidence>
<dbReference type="Proteomes" id="UP000054018">
    <property type="component" value="Unassembled WGS sequence"/>
</dbReference>
<name>A0A0C9YV75_9AGAM</name>
<evidence type="ECO:0000313" key="4">
    <source>
        <dbReference type="Proteomes" id="UP000054018"/>
    </source>
</evidence>
<evidence type="ECO:0008006" key="5">
    <source>
        <dbReference type="Google" id="ProtNLM"/>
    </source>
</evidence>
<feature type="chain" id="PRO_5002206862" description="Extracellular membrane protein CFEM domain-containing protein" evidence="2">
    <location>
        <begin position="18"/>
        <end position="145"/>
    </location>
</feature>
<dbReference type="OrthoDB" id="3030369at2759"/>
<dbReference type="EMBL" id="KN833760">
    <property type="protein sequence ID" value="KIK20681.1"/>
    <property type="molecule type" value="Genomic_DNA"/>
</dbReference>
<sequence length="145" mass="15015">MRFVSLVLAAFVAASSAQTIDPGPYSADAILALFGASINKRQTTIPSQCTPVCSPIANNTNTSDCPTSVCCTSTFIKSFHTCLGCVSKVVDGSNSTSATKAAVEQLLTSCIQAGALPSPPPSSQNHTKHNSYTKALSSQTTPERS</sequence>
<organism evidence="3 4">
    <name type="scientific">Pisolithus microcarpus 441</name>
    <dbReference type="NCBI Taxonomy" id="765257"/>
    <lineage>
        <taxon>Eukaryota</taxon>
        <taxon>Fungi</taxon>
        <taxon>Dikarya</taxon>
        <taxon>Basidiomycota</taxon>
        <taxon>Agaricomycotina</taxon>
        <taxon>Agaricomycetes</taxon>
        <taxon>Agaricomycetidae</taxon>
        <taxon>Boletales</taxon>
        <taxon>Sclerodermatineae</taxon>
        <taxon>Pisolithaceae</taxon>
        <taxon>Pisolithus</taxon>
    </lineage>
</organism>
<reference evidence="4" key="2">
    <citation type="submission" date="2015-01" db="EMBL/GenBank/DDBJ databases">
        <title>Evolutionary Origins and Diversification of the Mycorrhizal Mutualists.</title>
        <authorList>
            <consortium name="DOE Joint Genome Institute"/>
            <consortium name="Mycorrhizal Genomics Consortium"/>
            <person name="Kohler A."/>
            <person name="Kuo A."/>
            <person name="Nagy L.G."/>
            <person name="Floudas D."/>
            <person name="Copeland A."/>
            <person name="Barry K.W."/>
            <person name="Cichocki N."/>
            <person name="Veneault-Fourrey C."/>
            <person name="LaButti K."/>
            <person name="Lindquist E.A."/>
            <person name="Lipzen A."/>
            <person name="Lundell T."/>
            <person name="Morin E."/>
            <person name="Murat C."/>
            <person name="Riley R."/>
            <person name="Ohm R."/>
            <person name="Sun H."/>
            <person name="Tunlid A."/>
            <person name="Henrissat B."/>
            <person name="Grigoriev I.V."/>
            <person name="Hibbett D.S."/>
            <person name="Martin F."/>
        </authorList>
    </citation>
    <scope>NUCLEOTIDE SEQUENCE [LARGE SCALE GENOMIC DNA]</scope>
    <source>
        <strain evidence="4">441</strain>
    </source>
</reference>
<proteinExistence type="predicted"/>
<keyword evidence="2" id="KW-0732">Signal</keyword>
<feature type="compositionally biased region" description="Polar residues" evidence="1">
    <location>
        <begin position="132"/>
        <end position="145"/>
    </location>
</feature>
<keyword evidence="4" id="KW-1185">Reference proteome</keyword>
<protein>
    <recommendedName>
        <fullName evidence="5">Extracellular membrane protein CFEM domain-containing protein</fullName>
    </recommendedName>
</protein>
<accession>A0A0C9YV75</accession>